<dbReference type="RefSeq" id="WP_151026678.1">
    <property type="nucleotide sequence ID" value="NZ_VYUK01000022.1"/>
</dbReference>
<evidence type="ECO:0000313" key="6">
    <source>
        <dbReference type="Proteomes" id="UP000326078"/>
    </source>
</evidence>
<gene>
    <name evidence="5" type="ORF">F6X95_12790</name>
</gene>
<dbReference type="GO" id="GO:0019243">
    <property type="term" value="P:methylglyoxal catabolic process to D-lactate via S-lactoyl-glutathione"/>
    <property type="evidence" value="ECO:0007669"/>
    <property type="project" value="TreeGrafter"/>
</dbReference>
<dbReference type="EMBL" id="VYUT01000023">
    <property type="protein sequence ID" value="KAA9203853.1"/>
    <property type="molecule type" value="Genomic_DNA"/>
</dbReference>
<comment type="caution">
    <text evidence="5">The sequence shown here is derived from an EMBL/GenBank/DDBJ whole genome shotgun (WGS) entry which is preliminary data.</text>
</comment>
<dbReference type="AlphaFoldDB" id="A0A5N0YMI1"/>
<feature type="domain" description="DJ-1/PfpI" evidence="4">
    <location>
        <begin position="25"/>
        <end position="221"/>
    </location>
</feature>
<dbReference type="PANTHER" id="PTHR48094:SF11">
    <property type="entry name" value="GLUTATHIONE-INDEPENDENT GLYOXALASE HSP31-RELATED"/>
    <property type="match status" value="1"/>
</dbReference>
<dbReference type="InterPro" id="IPR002818">
    <property type="entry name" value="DJ-1/PfpI"/>
</dbReference>
<dbReference type="Pfam" id="PF01965">
    <property type="entry name" value="DJ-1_PfpI"/>
    <property type="match status" value="1"/>
</dbReference>
<dbReference type="SUPFAM" id="SSF52317">
    <property type="entry name" value="Class I glutamine amidotransferase-like"/>
    <property type="match status" value="1"/>
</dbReference>
<dbReference type="GO" id="GO:0005737">
    <property type="term" value="C:cytoplasm"/>
    <property type="evidence" value="ECO:0007669"/>
    <property type="project" value="TreeGrafter"/>
</dbReference>
<keyword evidence="1" id="KW-0346">Stress response</keyword>
<evidence type="ECO:0000259" key="4">
    <source>
        <dbReference type="Pfam" id="PF01965"/>
    </source>
</evidence>
<keyword evidence="5" id="KW-0808">Transferase</keyword>
<proteinExistence type="inferred from homology"/>
<keyword evidence="5" id="KW-0315">Glutamine amidotransferase</keyword>
<dbReference type="Gene3D" id="3.40.50.880">
    <property type="match status" value="1"/>
</dbReference>
<evidence type="ECO:0000313" key="5">
    <source>
        <dbReference type="EMBL" id="KAA9203853.1"/>
    </source>
</evidence>
<sequence>MKVLIVLTNIEKYSGIYRPTGLWLSELTHFYDVLVKNNISADFVSPNGGYVPVELQSISNRDAIDCTYYQDEDFRNRALGKTLRPTEINVDDYSAIYYAGGHGTMWDFPGSVDLGKIGSAIYQNNWIVSAVCHGVVGLLPITDAEGQTILAGRTVTGFSNEEEAANGTTTEVPFLTEDALKEKGANYQAGAAFTDVVHVDGRLLTGQNQQSAHSLGLKVVETLQVDREVY</sequence>
<dbReference type="GO" id="GO:0019172">
    <property type="term" value="F:glyoxalase III activity"/>
    <property type="evidence" value="ECO:0007669"/>
    <property type="project" value="TreeGrafter"/>
</dbReference>
<accession>A0A5N0YMI1</accession>
<dbReference type="PANTHER" id="PTHR48094">
    <property type="entry name" value="PROTEIN/NUCLEIC ACID DEGLYCASE DJ-1-RELATED"/>
    <property type="match status" value="1"/>
</dbReference>
<evidence type="ECO:0000256" key="1">
    <source>
        <dbReference type="ARBA" id="ARBA00023016"/>
    </source>
</evidence>
<dbReference type="GO" id="GO:0016740">
    <property type="term" value="F:transferase activity"/>
    <property type="evidence" value="ECO:0007669"/>
    <property type="project" value="UniProtKB-KW"/>
</dbReference>
<dbReference type="Proteomes" id="UP000326078">
    <property type="component" value="Unassembled WGS sequence"/>
</dbReference>
<name>A0A5N0YMI1_9ENTE</name>
<dbReference type="InterPro" id="IPR029062">
    <property type="entry name" value="Class_I_gatase-like"/>
</dbReference>
<dbReference type="InterPro" id="IPR050325">
    <property type="entry name" value="Prot/Nucl_acid_deglycase"/>
</dbReference>
<organism evidence="5 6">
    <name type="scientific">Enterococcus durans</name>
    <dbReference type="NCBI Taxonomy" id="53345"/>
    <lineage>
        <taxon>Bacteria</taxon>
        <taxon>Bacillati</taxon>
        <taxon>Bacillota</taxon>
        <taxon>Bacilli</taxon>
        <taxon>Lactobacillales</taxon>
        <taxon>Enterococcaceae</taxon>
        <taxon>Enterococcus</taxon>
    </lineage>
</organism>
<protein>
    <submittedName>
        <fullName evidence="5">Type 1 glutamine amidotransferase domain-containing protein</fullName>
    </submittedName>
</protein>
<evidence type="ECO:0000256" key="2">
    <source>
        <dbReference type="ARBA" id="ARBA00023239"/>
    </source>
</evidence>
<reference evidence="5 6" key="1">
    <citation type="submission" date="2019-09" db="EMBL/GenBank/DDBJ databases">
        <title>Vancomyinc resistant enterococci isolated from farm animals in Switzerland.</title>
        <authorList>
            <person name="Stevens M.J.A."/>
            <person name="Stephan R."/>
            <person name="Morach M."/>
            <person name="Nuesch-Inderbinen M."/>
        </authorList>
    </citation>
    <scope>NUCLEOTIDE SEQUENCE [LARGE SCALE GENOMIC DNA]</scope>
    <source>
        <strain evidence="5 6">GH27</strain>
    </source>
</reference>
<dbReference type="CDD" id="cd03141">
    <property type="entry name" value="GATase1_Hsp31_like"/>
    <property type="match status" value="1"/>
</dbReference>
<keyword evidence="2" id="KW-0456">Lyase</keyword>
<evidence type="ECO:0000256" key="3">
    <source>
        <dbReference type="ARBA" id="ARBA00038493"/>
    </source>
</evidence>
<comment type="similarity">
    <text evidence="3">Belongs to the peptidase C56 family. HSP31-like subfamily.</text>
</comment>